<dbReference type="InterPro" id="IPR058519">
    <property type="entry name" value="DUF8206"/>
</dbReference>
<name>A0A9N9DHM1_9GLOM</name>
<protein>
    <submittedName>
        <fullName evidence="3">1150_t:CDS:1</fullName>
    </submittedName>
</protein>
<sequence>MDELEIILPQEADIPTSENEEINILLLGETGVGKSTFINAFVNYLKFDTLYDAKNEELEVLITSKFTVTDENYEMKSIKIGDNDPNELADDKGTSSTQGCIDYEFAMGNNALVRLIDTPGIGDTRGIDKDKENFENILKYIARYKHLNGICIFLKPNSARLTVVFRFCIQELLSHLHRSAKDNIVFCFTNSRTTFYRPGETLVPLREQLDELRKRSGIEIKIDRDTMYCFDNEAFRFLAAIRGGIKFNDDDEKSFAESWRISAEESSRLIQHVRSRQRHEVQDTLSLNNARNMVVELSKPLAGIEQVIQINLSLIKSQQDDIKNCSKNIEDLKKDLYIPQVDLEAEELQYPQTVCTSQSCVDVLTTGEDKVKKFHYKTQCHSRCYLTNVTCNVVNNEALRHCSAMGPKGTCQHCGCLWNAHMHITYDLKVVEKKVVDPNIEMRISKTKSFQETKAALLADKQNRTELLRKEQHTINSINIQFAKFLRQSAIAPFNDAYADYLDHFINQEKIKKADDLFNYNNEILDGLEDTKRVYLTKIESIKKAIENGDSSEQSISPEDIERLAQQLYSLELTGNTLKKINDIVVSSQASAFFNERNNSSMRRKRMFFAKRARGNRYLPQKIYQALSSIWK</sequence>
<dbReference type="EMBL" id="CAJVPJ010003487">
    <property type="protein sequence ID" value="CAG8640640.1"/>
    <property type="molecule type" value="Genomic_DNA"/>
</dbReference>
<dbReference type="Pfam" id="PF01926">
    <property type="entry name" value="MMR_HSR1"/>
    <property type="match status" value="1"/>
</dbReference>
<dbReference type="InterPro" id="IPR027417">
    <property type="entry name" value="P-loop_NTPase"/>
</dbReference>
<reference evidence="3" key="1">
    <citation type="submission" date="2021-06" db="EMBL/GenBank/DDBJ databases">
        <authorList>
            <person name="Kallberg Y."/>
            <person name="Tangrot J."/>
            <person name="Rosling A."/>
        </authorList>
    </citation>
    <scope>NUCLEOTIDE SEQUENCE</scope>
    <source>
        <strain evidence="3">IA702</strain>
    </source>
</reference>
<feature type="domain" description="DUF8206" evidence="2">
    <location>
        <begin position="347"/>
        <end position="427"/>
    </location>
</feature>
<evidence type="ECO:0000313" key="4">
    <source>
        <dbReference type="Proteomes" id="UP000789572"/>
    </source>
</evidence>
<dbReference type="InterPro" id="IPR025662">
    <property type="entry name" value="Sigma_54_int_dom_ATP-bd_1"/>
</dbReference>
<accession>A0A9N9DHM1</accession>
<dbReference type="AlphaFoldDB" id="A0A9N9DHM1"/>
<dbReference type="SUPFAM" id="SSF52540">
    <property type="entry name" value="P-loop containing nucleoside triphosphate hydrolases"/>
    <property type="match status" value="1"/>
</dbReference>
<dbReference type="GO" id="GO:0005525">
    <property type="term" value="F:GTP binding"/>
    <property type="evidence" value="ECO:0007669"/>
    <property type="project" value="InterPro"/>
</dbReference>
<evidence type="ECO:0000259" key="2">
    <source>
        <dbReference type="Pfam" id="PF26633"/>
    </source>
</evidence>
<evidence type="ECO:0000313" key="3">
    <source>
        <dbReference type="EMBL" id="CAG8640640.1"/>
    </source>
</evidence>
<proteinExistence type="predicted"/>
<dbReference type="Gene3D" id="3.40.50.300">
    <property type="entry name" value="P-loop containing nucleotide triphosphate hydrolases"/>
    <property type="match status" value="1"/>
</dbReference>
<dbReference type="OrthoDB" id="8954335at2759"/>
<dbReference type="InterPro" id="IPR006073">
    <property type="entry name" value="GTP-bd"/>
</dbReference>
<evidence type="ECO:0000259" key="1">
    <source>
        <dbReference type="Pfam" id="PF01926"/>
    </source>
</evidence>
<dbReference type="PANTHER" id="PTHR32046:SF11">
    <property type="entry name" value="IMMUNE-ASSOCIATED NUCLEOTIDE-BINDING PROTEIN 10-LIKE"/>
    <property type="match status" value="1"/>
</dbReference>
<organism evidence="3 4">
    <name type="scientific">Paraglomus occultum</name>
    <dbReference type="NCBI Taxonomy" id="144539"/>
    <lineage>
        <taxon>Eukaryota</taxon>
        <taxon>Fungi</taxon>
        <taxon>Fungi incertae sedis</taxon>
        <taxon>Mucoromycota</taxon>
        <taxon>Glomeromycotina</taxon>
        <taxon>Glomeromycetes</taxon>
        <taxon>Paraglomerales</taxon>
        <taxon>Paraglomeraceae</taxon>
        <taxon>Paraglomus</taxon>
    </lineage>
</organism>
<dbReference type="Pfam" id="PF26633">
    <property type="entry name" value="DUF8206"/>
    <property type="match status" value="1"/>
</dbReference>
<keyword evidence="4" id="KW-1185">Reference proteome</keyword>
<feature type="domain" description="G" evidence="1">
    <location>
        <begin position="24"/>
        <end position="155"/>
    </location>
</feature>
<dbReference type="Proteomes" id="UP000789572">
    <property type="component" value="Unassembled WGS sequence"/>
</dbReference>
<dbReference type="PROSITE" id="PS00675">
    <property type="entry name" value="SIGMA54_INTERACT_1"/>
    <property type="match status" value="1"/>
</dbReference>
<comment type="caution">
    <text evidence="3">The sequence shown here is derived from an EMBL/GenBank/DDBJ whole genome shotgun (WGS) entry which is preliminary data.</text>
</comment>
<dbReference type="PANTHER" id="PTHR32046">
    <property type="entry name" value="G DOMAIN-CONTAINING PROTEIN"/>
    <property type="match status" value="1"/>
</dbReference>
<gene>
    <name evidence="3" type="ORF">POCULU_LOCUS9399</name>
</gene>